<dbReference type="InterPro" id="IPR000719">
    <property type="entry name" value="Prot_kinase_dom"/>
</dbReference>
<dbReference type="InterPro" id="IPR001245">
    <property type="entry name" value="Ser-Thr/Tyr_kinase_cat_dom"/>
</dbReference>
<reference evidence="25 27" key="2">
    <citation type="journal article" date="2014" name="BMC Genomics">
        <title>An improved genome release (version Mt4.0) for the model legume Medicago truncatula.</title>
        <authorList>
            <person name="Tang H."/>
            <person name="Krishnakumar V."/>
            <person name="Bidwell S."/>
            <person name="Rosen B."/>
            <person name="Chan A."/>
            <person name="Zhou S."/>
            <person name="Gentzbittel L."/>
            <person name="Childs K.L."/>
            <person name="Yandell M."/>
            <person name="Gundlach H."/>
            <person name="Mayer K.F."/>
            <person name="Schwartz D.C."/>
            <person name="Town C.D."/>
        </authorList>
    </citation>
    <scope>GENOME REANNOTATION</scope>
    <source>
        <strain evidence="25">A17</strain>
        <strain evidence="26 27">cv. Jemalong A17</strain>
    </source>
</reference>
<evidence type="ECO:0000256" key="20">
    <source>
        <dbReference type="ARBA" id="ARBA00048679"/>
    </source>
</evidence>
<reference evidence="25 27" key="1">
    <citation type="journal article" date="2011" name="Nature">
        <title>The Medicago genome provides insight into the evolution of rhizobial symbioses.</title>
        <authorList>
            <person name="Young N.D."/>
            <person name="Debelle F."/>
            <person name="Oldroyd G.E."/>
            <person name="Geurts R."/>
            <person name="Cannon S.B."/>
            <person name="Udvardi M.K."/>
            <person name="Benedito V.A."/>
            <person name="Mayer K.F."/>
            <person name="Gouzy J."/>
            <person name="Schoof H."/>
            <person name="Van de Peer Y."/>
            <person name="Proost S."/>
            <person name="Cook D.R."/>
            <person name="Meyers B.C."/>
            <person name="Spannagl M."/>
            <person name="Cheung F."/>
            <person name="De Mita S."/>
            <person name="Krishnakumar V."/>
            <person name="Gundlach H."/>
            <person name="Zhou S."/>
            <person name="Mudge J."/>
            <person name="Bharti A.K."/>
            <person name="Murray J.D."/>
            <person name="Naoumkina M.A."/>
            <person name="Rosen B."/>
            <person name="Silverstein K.A."/>
            <person name="Tang H."/>
            <person name="Rombauts S."/>
            <person name="Zhao P.X."/>
            <person name="Zhou P."/>
            <person name="Barbe V."/>
            <person name="Bardou P."/>
            <person name="Bechner M."/>
            <person name="Bellec A."/>
            <person name="Berger A."/>
            <person name="Berges H."/>
            <person name="Bidwell S."/>
            <person name="Bisseling T."/>
            <person name="Choisne N."/>
            <person name="Couloux A."/>
            <person name="Denny R."/>
            <person name="Deshpande S."/>
            <person name="Dai X."/>
            <person name="Doyle J.J."/>
            <person name="Dudez A.M."/>
            <person name="Farmer A.D."/>
            <person name="Fouteau S."/>
            <person name="Franken C."/>
            <person name="Gibelin C."/>
            <person name="Gish J."/>
            <person name="Goldstein S."/>
            <person name="Gonzalez A.J."/>
            <person name="Green P.J."/>
            <person name="Hallab A."/>
            <person name="Hartog M."/>
            <person name="Hua A."/>
            <person name="Humphray S.J."/>
            <person name="Jeong D.H."/>
            <person name="Jing Y."/>
            <person name="Jocker A."/>
            <person name="Kenton S.M."/>
            <person name="Kim D.J."/>
            <person name="Klee K."/>
            <person name="Lai H."/>
            <person name="Lang C."/>
            <person name="Lin S."/>
            <person name="Macmil S.L."/>
            <person name="Magdelenat G."/>
            <person name="Matthews L."/>
            <person name="McCorrison J."/>
            <person name="Monaghan E.L."/>
            <person name="Mun J.H."/>
            <person name="Najar F.Z."/>
            <person name="Nicholson C."/>
            <person name="Noirot C."/>
            <person name="O'Bleness M."/>
            <person name="Paule C.R."/>
            <person name="Poulain J."/>
            <person name="Prion F."/>
            <person name="Qin B."/>
            <person name="Qu C."/>
            <person name="Retzel E.F."/>
            <person name="Riddle C."/>
            <person name="Sallet E."/>
            <person name="Samain S."/>
            <person name="Samson N."/>
            <person name="Sanders I."/>
            <person name="Saurat O."/>
            <person name="Scarpelli C."/>
            <person name="Schiex T."/>
            <person name="Segurens B."/>
            <person name="Severin A.J."/>
            <person name="Sherrier D.J."/>
            <person name="Shi R."/>
            <person name="Sims S."/>
            <person name="Singer S.R."/>
            <person name="Sinharoy S."/>
            <person name="Sterck L."/>
            <person name="Viollet A."/>
            <person name="Wang B.B."/>
            <person name="Wang K."/>
            <person name="Wang M."/>
            <person name="Wang X."/>
            <person name="Warfsmann J."/>
            <person name="Weissenbach J."/>
            <person name="White D.D."/>
            <person name="White J.D."/>
            <person name="Wiley G.B."/>
            <person name="Wincker P."/>
            <person name="Xing Y."/>
            <person name="Yang L."/>
            <person name="Yao Z."/>
            <person name="Ying F."/>
            <person name="Zhai J."/>
            <person name="Zhou L."/>
            <person name="Zuber A."/>
            <person name="Denarie J."/>
            <person name="Dixon R.A."/>
            <person name="May G.D."/>
            <person name="Schwartz D.C."/>
            <person name="Rogers J."/>
            <person name="Quetier F."/>
            <person name="Town C.D."/>
            <person name="Roe B.A."/>
        </authorList>
    </citation>
    <scope>NUCLEOTIDE SEQUENCE [LARGE SCALE GENOMIC DNA]</scope>
    <source>
        <strain evidence="25">A17</strain>
        <strain evidence="26 27">cv. Jemalong A17</strain>
    </source>
</reference>
<keyword evidence="9 22" id="KW-0812">Transmembrane</keyword>
<name>A0A072TL62_MEDTR</name>
<evidence type="ECO:0000256" key="17">
    <source>
        <dbReference type="ARBA" id="ARBA00023170"/>
    </source>
</evidence>
<evidence type="ECO:0000313" key="26">
    <source>
        <dbReference type="EnsemblPlants" id="KEH18249"/>
    </source>
</evidence>
<feature type="signal peptide" evidence="23">
    <location>
        <begin position="1"/>
        <end position="24"/>
    </location>
</feature>
<feature type="domain" description="Protein kinase" evidence="24">
    <location>
        <begin position="592"/>
        <end position="864"/>
    </location>
</feature>
<dbReference type="InterPro" id="IPR008271">
    <property type="entry name" value="Ser/Thr_kinase_AS"/>
</dbReference>
<dbReference type="FunFam" id="3.30.200.20:FF:000394">
    <property type="entry name" value="Leucine-rich repeat receptor-like protein kinase"/>
    <property type="match status" value="1"/>
</dbReference>
<keyword evidence="27" id="KW-1185">Reference proteome</keyword>
<dbReference type="InterPro" id="IPR011009">
    <property type="entry name" value="Kinase-like_dom_sf"/>
</dbReference>
<evidence type="ECO:0000313" key="25">
    <source>
        <dbReference type="EMBL" id="KEH18249.1"/>
    </source>
</evidence>
<dbReference type="Pfam" id="PF07714">
    <property type="entry name" value="PK_Tyr_Ser-Thr"/>
    <property type="match status" value="1"/>
</dbReference>
<dbReference type="Pfam" id="PF13855">
    <property type="entry name" value="LRR_8"/>
    <property type="match status" value="1"/>
</dbReference>
<dbReference type="PROSITE" id="PS00108">
    <property type="entry name" value="PROTEIN_KINASE_ST"/>
    <property type="match status" value="1"/>
</dbReference>
<comment type="catalytic activity">
    <reaction evidence="19">
        <text>L-threonyl-[protein] + ATP = O-phospho-L-threonyl-[protein] + ADP + H(+)</text>
        <dbReference type="Rhea" id="RHEA:46608"/>
        <dbReference type="Rhea" id="RHEA-COMP:11060"/>
        <dbReference type="Rhea" id="RHEA-COMP:11605"/>
        <dbReference type="ChEBI" id="CHEBI:15378"/>
        <dbReference type="ChEBI" id="CHEBI:30013"/>
        <dbReference type="ChEBI" id="CHEBI:30616"/>
        <dbReference type="ChEBI" id="CHEBI:61977"/>
        <dbReference type="ChEBI" id="CHEBI:456216"/>
        <dbReference type="EC" id="2.7.11.1"/>
    </reaction>
</comment>
<dbReference type="GO" id="GO:0005886">
    <property type="term" value="C:plasma membrane"/>
    <property type="evidence" value="ECO:0007669"/>
    <property type="project" value="UniProtKB-SubCell"/>
</dbReference>
<feature type="chain" id="PRO_5014498758" description="non-specific serine/threonine protein kinase" evidence="23">
    <location>
        <begin position="25"/>
        <end position="1211"/>
    </location>
</feature>
<feature type="transmembrane region" description="Helical" evidence="22">
    <location>
        <begin position="540"/>
        <end position="561"/>
    </location>
</feature>
<dbReference type="InterPro" id="IPR024788">
    <property type="entry name" value="Malectin-like_Carb-bd_dom"/>
</dbReference>
<keyword evidence="14 21" id="KW-0067">ATP-binding</keyword>
<evidence type="ECO:0000256" key="18">
    <source>
        <dbReference type="ARBA" id="ARBA00023180"/>
    </source>
</evidence>
<sequence>MMIMLPHFLTILLGVLTILASIQPQDQSDLFMRIFKNKSGFISLDCGQHEDVKYSGLRTGVNYISDAKFIHTGVNKRIAPPPIIPQELQHVRSFPSGVRNCYRINVTSGTKYLIRASFYYGNYDNLNQPPEFDLHFGANVWETVKFTNVSGITLKEIIYTPSQDHIQPCLVNIGKGTPFISVLELRTLTNSNYVTYSPDLVLSLFKRCDLGSITNREYRYKDDVYDRIWSPCELSSDWRQLTTSFNINDLFQNEYSPPEIVMSTAVATVNASAPLQIQWNADNVNEQYYYYLHFKEVEKLAGNETRAFHITSNITINDKFLNRPEIHIYRKVSTISSATPLVGATRYQISLSKTKNSTLPPILNAFEIYMSKDFSQSETQQDDVNAITNIKDAYVVARNWQGDPCGPVNYMWEGLNCSIDGYSIPRITSLDLSSSGLKGHISYSISKLTILQYLDLSNNSLNGPLPDFLTQMRSLKVLDVRKNKLSGLVPTELLERCETGSLSLRVDDNPDLCMTKSCRMKKLSFLFTKRDKAQSGKKNLIIPIALIIILLFSLGFCIFNGQKATWSNSRKEGSMKSKHQMFSYSEILNITDNFKTVIGEGGFGKVYVGILQDHTQVAVKILSTSSNQGYKEFQSEAQLLMVVHHRNLVSLIGYCDEDEIKALIYEYMANGNVQQHLLIDANILKWNERLKIAVDAAHGLEYLHNGCKPAIMHRDLKPTNILLDENKHAKIADFGLSRAFGNDIDSHISTRPAGTLGYVDPAYQRTGNTNKKNDIYSFGIILFVLISGRHAIVRAAGENIHILDWVIPLVERGDIQNVVDSRLQGEFSINSAWKAVEIAMSCISPNATERPDMSQILADLRECLSLEMIQTNDGNTRVRDEFVSVATAGSTTKENEKYETPKTVNSCCHTENSKKPELQRLHNTQQPYSRTNKTNTTIAVPPISLQEKWVLFVLALRFVGKRGLNNLDFDREHSYKIDQNVAALHFLSVLLGVLTILVLIQAQDQSGFISLDCGLPEHLSYSDISRGINYISDAKLVDTGRREDGGNKVDGDEDGDGGDTSFERKGWEIVVYIAVTGKEVGVGGGDGERCRVVSCHVRLFTYQLSLYLIRATFYYGNYDDLNDPPQFDLHFGANVWDTVKFTIASLTTIKEIIYTPSQDYIQPCLVNTGKGTPFISAIELRPLNNRAYVTNSVLSLFKQYDLGSITDLEYR</sequence>
<accession>A0A072TL62</accession>
<evidence type="ECO:0000256" key="9">
    <source>
        <dbReference type="ARBA" id="ARBA00022692"/>
    </source>
</evidence>
<dbReference type="GO" id="GO:0002229">
    <property type="term" value="P:defense response to oomycetes"/>
    <property type="evidence" value="ECO:0007669"/>
    <property type="project" value="UniProtKB-ARBA"/>
</dbReference>
<comment type="subcellular location">
    <subcellularLocation>
        <location evidence="1">Cell membrane</location>
        <topology evidence="1">Single-pass type I membrane protein</topology>
    </subcellularLocation>
</comment>
<evidence type="ECO:0000256" key="12">
    <source>
        <dbReference type="ARBA" id="ARBA00022741"/>
    </source>
</evidence>
<dbReference type="GO" id="GO:0004674">
    <property type="term" value="F:protein serine/threonine kinase activity"/>
    <property type="evidence" value="ECO:0007669"/>
    <property type="project" value="UniProtKB-KW"/>
</dbReference>
<keyword evidence="5" id="KW-1003">Cell membrane</keyword>
<dbReference type="InterPro" id="IPR017441">
    <property type="entry name" value="Protein_kinase_ATP_BS"/>
</dbReference>
<dbReference type="SUPFAM" id="SSF52058">
    <property type="entry name" value="L domain-like"/>
    <property type="match status" value="1"/>
</dbReference>
<dbReference type="Gene3D" id="1.10.510.10">
    <property type="entry name" value="Transferase(Phosphotransferase) domain 1"/>
    <property type="match status" value="1"/>
</dbReference>
<comment type="catalytic activity">
    <reaction evidence="20">
        <text>L-seryl-[protein] + ATP = O-phospho-L-seryl-[protein] + ADP + H(+)</text>
        <dbReference type="Rhea" id="RHEA:17989"/>
        <dbReference type="Rhea" id="RHEA-COMP:9863"/>
        <dbReference type="Rhea" id="RHEA-COMP:11604"/>
        <dbReference type="ChEBI" id="CHEBI:15378"/>
        <dbReference type="ChEBI" id="CHEBI:29999"/>
        <dbReference type="ChEBI" id="CHEBI:30616"/>
        <dbReference type="ChEBI" id="CHEBI:83421"/>
        <dbReference type="ChEBI" id="CHEBI:456216"/>
        <dbReference type="EC" id="2.7.11.1"/>
    </reaction>
</comment>
<evidence type="ECO:0000256" key="10">
    <source>
        <dbReference type="ARBA" id="ARBA00022729"/>
    </source>
</evidence>
<dbReference type="AlphaFoldDB" id="A0A072TL62"/>
<dbReference type="GO" id="GO:0005524">
    <property type="term" value="F:ATP binding"/>
    <property type="evidence" value="ECO:0007669"/>
    <property type="project" value="UniProtKB-UniRule"/>
</dbReference>
<evidence type="ECO:0000256" key="2">
    <source>
        <dbReference type="ARBA" id="ARBA00008536"/>
    </source>
</evidence>
<dbReference type="Gene3D" id="3.30.200.20">
    <property type="entry name" value="Phosphorylase Kinase, domain 1"/>
    <property type="match status" value="1"/>
</dbReference>
<dbReference type="PROSITE" id="PS50011">
    <property type="entry name" value="PROTEIN_KINASE_DOM"/>
    <property type="match status" value="1"/>
</dbReference>
<dbReference type="FunFam" id="1.10.510.10:FF:000240">
    <property type="entry name" value="Lectin-domain containing receptor kinase A4.3"/>
    <property type="match status" value="1"/>
</dbReference>
<evidence type="ECO:0000256" key="21">
    <source>
        <dbReference type="PROSITE-ProRule" id="PRU10141"/>
    </source>
</evidence>
<evidence type="ECO:0000256" key="11">
    <source>
        <dbReference type="ARBA" id="ARBA00022737"/>
    </source>
</evidence>
<gene>
    <name evidence="26" type="primary">25500366</name>
    <name evidence="25" type="ordered locus">MTR_8g015190</name>
</gene>
<feature type="binding site" evidence="21">
    <location>
        <position position="620"/>
    </location>
    <ligand>
        <name>ATP</name>
        <dbReference type="ChEBI" id="CHEBI:30616"/>
    </ligand>
</feature>
<dbReference type="PANTHER" id="PTHR45631:SF202">
    <property type="entry name" value="SENESCENCE-INDUCED RECEPTOR-LIKE SERINE_THREONINE-PROTEIN KINASE"/>
    <property type="match status" value="1"/>
</dbReference>
<evidence type="ECO:0000256" key="14">
    <source>
        <dbReference type="ARBA" id="ARBA00022840"/>
    </source>
</evidence>
<dbReference type="SUPFAM" id="SSF56112">
    <property type="entry name" value="Protein kinase-like (PK-like)"/>
    <property type="match status" value="1"/>
</dbReference>
<keyword evidence="6" id="KW-0723">Serine/threonine-protein kinase</keyword>
<dbReference type="Pfam" id="PF12819">
    <property type="entry name" value="Malectin_like"/>
    <property type="match status" value="2"/>
</dbReference>
<evidence type="ECO:0000256" key="19">
    <source>
        <dbReference type="ARBA" id="ARBA00047899"/>
    </source>
</evidence>
<protein>
    <recommendedName>
        <fullName evidence="4">non-specific serine/threonine protein kinase</fullName>
        <ecNumber evidence="4">2.7.11.1</ecNumber>
    </recommendedName>
</protein>
<keyword evidence="18" id="KW-0325">Glycoprotein</keyword>
<evidence type="ECO:0000256" key="8">
    <source>
        <dbReference type="ARBA" id="ARBA00022679"/>
    </source>
</evidence>
<keyword evidence="10 23" id="KW-0732">Signal</keyword>
<dbReference type="PROSITE" id="PS00107">
    <property type="entry name" value="PROTEIN_KINASE_ATP"/>
    <property type="match status" value="1"/>
</dbReference>
<evidence type="ECO:0000256" key="15">
    <source>
        <dbReference type="ARBA" id="ARBA00022989"/>
    </source>
</evidence>
<dbReference type="FunFam" id="3.80.10.10:FF:000129">
    <property type="entry name" value="Leucine-rich repeat receptor-like kinase"/>
    <property type="match status" value="1"/>
</dbReference>
<dbReference type="ExpressionAtlas" id="A0A072TL62">
    <property type="expression patterns" value="differential"/>
</dbReference>
<evidence type="ECO:0000256" key="1">
    <source>
        <dbReference type="ARBA" id="ARBA00004251"/>
    </source>
</evidence>
<dbReference type="EnsemblPlants" id="KEH18249">
    <property type="protein sequence ID" value="KEH18249"/>
    <property type="gene ID" value="MTR_8g015190"/>
</dbReference>
<evidence type="ECO:0000256" key="3">
    <source>
        <dbReference type="ARBA" id="ARBA00010217"/>
    </source>
</evidence>
<proteinExistence type="inferred from homology"/>
<comment type="similarity">
    <text evidence="3">In the C-terminal section; belongs to the protein kinase superfamily. Ser/Thr protein kinase family.</text>
</comment>
<dbReference type="OrthoDB" id="2017114at2759"/>
<keyword evidence="8" id="KW-0808">Transferase</keyword>
<dbReference type="EMBL" id="CM001224">
    <property type="protein sequence ID" value="KEH18249.1"/>
    <property type="molecule type" value="Genomic_DNA"/>
</dbReference>
<dbReference type="InterPro" id="IPR001611">
    <property type="entry name" value="Leu-rich_rpt"/>
</dbReference>
<dbReference type="InterPro" id="IPR032675">
    <property type="entry name" value="LRR_dom_sf"/>
</dbReference>
<keyword evidence="12 21" id="KW-0547">Nucleotide-binding</keyword>
<dbReference type="PANTHER" id="PTHR45631">
    <property type="entry name" value="OS07G0107800 PROTEIN-RELATED"/>
    <property type="match status" value="1"/>
</dbReference>
<dbReference type="Gene3D" id="3.80.10.10">
    <property type="entry name" value="Ribonuclease Inhibitor"/>
    <property type="match status" value="1"/>
</dbReference>
<evidence type="ECO:0000256" key="22">
    <source>
        <dbReference type="SAM" id="Phobius"/>
    </source>
</evidence>
<evidence type="ECO:0000259" key="24">
    <source>
        <dbReference type="PROSITE" id="PS50011"/>
    </source>
</evidence>
<reference evidence="26" key="3">
    <citation type="submission" date="2015-04" db="UniProtKB">
        <authorList>
            <consortium name="EnsemblPlants"/>
        </authorList>
    </citation>
    <scope>IDENTIFICATION</scope>
    <source>
        <strain evidence="26">cv. Jemalong A17</strain>
    </source>
</reference>
<keyword evidence="16 22" id="KW-0472">Membrane</keyword>
<keyword evidence="13 25" id="KW-0418">Kinase</keyword>
<keyword evidence="7" id="KW-0433">Leucine-rich repeat</keyword>
<organism evidence="25 27">
    <name type="scientific">Medicago truncatula</name>
    <name type="common">Barrel medic</name>
    <name type="synonym">Medicago tribuloides</name>
    <dbReference type="NCBI Taxonomy" id="3880"/>
    <lineage>
        <taxon>Eukaryota</taxon>
        <taxon>Viridiplantae</taxon>
        <taxon>Streptophyta</taxon>
        <taxon>Embryophyta</taxon>
        <taxon>Tracheophyta</taxon>
        <taxon>Spermatophyta</taxon>
        <taxon>Magnoliopsida</taxon>
        <taxon>eudicotyledons</taxon>
        <taxon>Gunneridae</taxon>
        <taxon>Pentapetalae</taxon>
        <taxon>rosids</taxon>
        <taxon>fabids</taxon>
        <taxon>Fabales</taxon>
        <taxon>Fabaceae</taxon>
        <taxon>Papilionoideae</taxon>
        <taxon>50 kb inversion clade</taxon>
        <taxon>NPAAA clade</taxon>
        <taxon>Hologalegina</taxon>
        <taxon>IRL clade</taxon>
        <taxon>Trifolieae</taxon>
        <taxon>Medicago</taxon>
    </lineage>
</organism>
<evidence type="ECO:0000256" key="16">
    <source>
        <dbReference type="ARBA" id="ARBA00023136"/>
    </source>
</evidence>
<dbReference type="EC" id="2.7.11.1" evidence="4"/>
<evidence type="ECO:0000256" key="6">
    <source>
        <dbReference type="ARBA" id="ARBA00022527"/>
    </source>
</evidence>
<comment type="similarity">
    <text evidence="2">In the N-terminal section; belongs to the leguminous lectin family.</text>
</comment>
<dbReference type="SMART" id="SM00220">
    <property type="entry name" value="S_TKc"/>
    <property type="match status" value="1"/>
</dbReference>
<evidence type="ECO:0000256" key="23">
    <source>
        <dbReference type="SAM" id="SignalP"/>
    </source>
</evidence>
<evidence type="ECO:0000313" key="27">
    <source>
        <dbReference type="Proteomes" id="UP000002051"/>
    </source>
</evidence>
<evidence type="ECO:0000256" key="4">
    <source>
        <dbReference type="ARBA" id="ARBA00012513"/>
    </source>
</evidence>
<keyword evidence="15 22" id="KW-1133">Transmembrane helix</keyword>
<keyword evidence="11" id="KW-0677">Repeat</keyword>
<keyword evidence="17 25" id="KW-0675">Receptor</keyword>
<evidence type="ECO:0000256" key="5">
    <source>
        <dbReference type="ARBA" id="ARBA00022475"/>
    </source>
</evidence>
<evidence type="ECO:0000256" key="7">
    <source>
        <dbReference type="ARBA" id="ARBA00022614"/>
    </source>
</evidence>
<evidence type="ECO:0000256" key="13">
    <source>
        <dbReference type="ARBA" id="ARBA00022777"/>
    </source>
</evidence>
<dbReference type="Proteomes" id="UP000002051">
    <property type="component" value="Chromosome 8"/>
</dbReference>